<protein>
    <submittedName>
        <fullName evidence="1">Uncharacterized protein</fullName>
    </submittedName>
</protein>
<dbReference type="AlphaFoldDB" id="A0A9J6CTI0"/>
<reference evidence="1" key="1">
    <citation type="journal article" date="2020" name="Cell">
        <title>Large-Scale Comparative Analyses of Tick Genomes Elucidate Their Genetic Diversity and Vector Capacities.</title>
        <authorList>
            <consortium name="Tick Genome and Microbiome Consortium (TIGMIC)"/>
            <person name="Jia N."/>
            <person name="Wang J."/>
            <person name="Shi W."/>
            <person name="Du L."/>
            <person name="Sun Y."/>
            <person name="Zhan W."/>
            <person name="Jiang J.F."/>
            <person name="Wang Q."/>
            <person name="Zhang B."/>
            <person name="Ji P."/>
            <person name="Bell-Sakyi L."/>
            <person name="Cui X.M."/>
            <person name="Yuan T.T."/>
            <person name="Jiang B.G."/>
            <person name="Yang W.F."/>
            <person name="Lam T.T."/>
            <person name="Chang Q.C."/>
            <person name="Ding S.J."/>
            <person name="Wang X.J."/>
            <person name="Zhu J.G."/>
            <person name="Ruan X.D."/>
            <person name="Zhao L."/>
            <person name="Wei J.T."/>
            <person name="Ye R.Z."/>
            <person name="Que T.C."/>
            <person name="Du C.H."/>
            <person name="Zhou Y.H."/>
            <person name="Cheng J.X."/>
            <person name="Dai P.F."/>
            <person name="Guo W.B."/>
            <person name="Han X.H."/>
            <person name="Huang E.J."/>
            <person name="Li L.F."/>
            <person name="Wei W."/>
            <person name="Gao Y.C."/>
            <person name="Liu J.Z."/>
            <person name="Shao H.Z."/>
            <person name="Wang X."/>
            <person name="Wang C.C."/>
            <person name="Yang T.C."/>
            <person name="Huo Q.B."/>
            <person name="Li W."/>
            <person name="Chen H.Y."/>
            <person name="Chen S.E."/>
            <person name="Zhou L.G."/>
            <person name="Ni X.B."/>
            <person name="Tian J.H."/>
            <person name="Sheng Y."/>
            <person name="Liu T."/>
            <person name="Pan Y.S."/>
            <person name="Xia L.Y."/>
            <person name="Li J."/>
            <person name="Zhao F."/>
            <person name="Cao W.C."/>
        </authorList>
    </citation>
    <scope>NUCLEOTIDE SEQUENCE</scope>
    <source>
        <strain evidence="1">Rmic-2018</strain>
    </source>
</reference>
<proteinExistence type="predicted"/>
<dbReference type="EMBL" id="JABSTU010006887">
    <property type="protein sequence ID" value="KAH7931624.1"/>
    <property type="molecule type" value="Genomic_DNA"/>
</dbReference>
<dbReference type="Proteomes" id="UP000821866">
    <property type="component" value="Unassembled WGS sequence"/>
</dbReference>
<gene>
    <name evidence="1" type="ORF">HPB51_029792</name>
</gene>
<organism evidence="1 2">
    <name type="scientific">Rhipicephalus microplus</name>
    <name type="common">Cattle tick</name>
    <name type="synonym">Boophilus microplus</name>
    <dbReference type="NCBI Taxonomy" id="6941"/>
    <lineage>
        <taxon>Eukaryota</taxon>
        <taxon>Metazoa</taxon>
        <taxon>Ecdysozoa</taxon>
        <taxon>Arthropoda</taxon>
        <taxon>Chelicerata</taxon>
        <taxon>Arachnida</taxon>
        <taxon>Acari</taxon>
        <taxon>Parasitiformes</taxon>
        <taxon>Ixodida</taxon>
        <taxon>Ixodoidea</taxon>
        <taxon>Ixodidae</taxon>
        <taxon>Rhipicephalinae</taxon>
        <taxon>Rhipicephalus</taxon>
        <taxon>Boophilus</taxon>
    </lineage>
</organism>
<keyword evidence="2" id="KW-1185">Reference proteome</keyword>
<evidence type="ECO:0000313" key="1">
    <source>
        <dbReference type="EMBL" id="KAH7931624.1"/>
    </source>
</evidence>
<reference evidence="1" key="2">
    <citation type="submission" date="2021-09" db="EMBL/GenBank/DDBJ databases">
        <authorList>
            <person name="Jia N."/>
            <person name="Wang J."/>
            <person name="Shi W."/>
            <person name="Du L."/>
            <person name="Sun Y."/>
            <person name="Zhan W."/>
            <person name="Jiang J."/>
            <person name="Wang Q."/>
            <person name="Zhang B."/>
            <person name="Ji P."/>
            <person name="Sakyi L.B."/>
            <person name="Cui X."/>
            <person name="Yuan T."/>
            <person name="Jiang B."/>
            <person name="Yang W."/>
            <person name="Lam T.T.-Y."/>
            <person name="Chang Q."/>
            <person name="Ding S."/>
            <person name="Wang X."/>
            <person name="Zhu J."/>
            <person name="Ruan X."/>
            <person name="Zhao L."/>
            <person name="Wei J."/>
            <person name="Que T."/>
            <person name="Du C."/>
            <person name="Cheng J."/>
            <person name="Dai P."/>
            <person name="Han X."/>
            <person name="Huang E."/>
            <person name="Gao Y."/>
            <person name="Liu J."/>
            <person name="Shao H."/>
            <person name="Ye R."/>
            <person name="Li L."/>
            <person name="Wei W."/>
            <person name="Wang X."/>
            <person name="Wang C."/>
            <person name="Huo Q."/>
            <person name="Li W."/>
            <person name="Guo W."/>
            <person name="Chen H."/>
            <person name="Chen S."/>
            <person name="Zhou L."/>
            <person name="Zhou L."/>
            <person name="Ni X."/>
            <person name="Tian J."/>
            <person name="Zhou Y."/>
            <person name="Sheng Y."/>
            <person name="Liu T."/>
            <person name="Pan Y."/>
            <person name="Xia L."/>
            <person name="Li J."/>
            <person name="Zhao F."/>
            <person name="Cao W."/>
        </authorList>
    </citation>
    <scope>NUCLEOTIDE SEQUENCE</scope>
    <source>
        <strain evidence="1">Rmic-2018</strain>
        <tissue evidence="1">Larvae</tissue>
    </source>
</reference>
<sequence length="282" mass="29891">MEREEAFKEEYRNREITAGFFKGNIQYLLDMEDDEYKQVMIAPIALRRSLFCRQTRLSGTADFGSDQRSAANSQRCRKNCNKIKDVSDPLVTAVTGTQRCGSEATTGAASRVLIYVCLWWTYDQGDDDGASKDANSSTALASCIQLSADTSVGAAVAEVASNAAPTALNQWSTTLRAVTVAAEFGVHGATATGSSAVGKLSGAEASTGGNPRSPFYIAATQAIVGPNIEAATSSGDHEAGDTCRAARTDADFTTPHKEEQPRKPALKQCWLAETCAAVGPPC</sequence>
<accession>A0A9J6CTI0</accession>
<evidence type="ECO:0000313" key="2">
    <source>
        <dbReference type="Proteomes" id="UP000821866"/>
    </source>
</evidence>
<name>A0A9J6CTI0_RHIMP</name>
<comment type="caution">
    <text evidence="1">The sequence shown here is derived from an EMBL/GenBank/DDBJ whole genome shotgun (WGS) entry which is preliminary data.</text>
</comment>